<accession>A0A495J587</accession>
<protein>
    <submittedName>
        <fullName evidence="1">Uncharacterized protein</fullName>
    </submittedName>
</protein>
<dbReference type="AlphaFoldDB" id="A0A495J587"/>
<gene>
    <name evidence="1" type="ORF">BDD43_4344</name>
</gene>
<evidence type="ECO:0000313" key="2">
    <source>
        <dbReference type="Proteomes" id="UP000268007"/>
    </source>
</evidence>
<dbReference type="OrthoDB" id="799338at2"/>
<organism evidence="1 2">
    <name type="scientific">Mucilaginibacter gracilis</name>
    <dbReference type="NCBI Taxonomy" id="423350"/>
    <lineage>
        <taxon>Bacteria</taxon>
        <taxon>Pseudomonadati</taxon>
        <taxon>Bacteroidota</taxon>
        <taxon>Sphingobacteriia</taxon>
        <taxon>Sphingobacteriales</taxon>
        <taxon>Sphingobacteriaceae</taxon>
        <taxon>Mucilaginibacter</taxon>
    </lineage>
</organism>
<dbReference type="RefSeq" id="WP_121199539.1">
    <property type="nucleotide sequence ID" value="NZ_RBKU01000001.1"/>
</dbReference>
<name>A0A495J587_9SPHI</name>
<keyword evidence="2" id="KW-1185">Reference proteome</keyword>
<sequence>MEAEKSNPESPDFSTLTGIMERFHRVPYEQFQKELNDWFTGNLREQGIDLNTLQKDGIIGLPNLISEIYHRAEVLQIMSENQIKGDHEDK</sequence>
<comment type="caution">
    <text evidence="1">The sequence shown here is derived from an EMBL/GenBank/DDBJ whole genome shotgun (WGS) entry which is preliminary data.</text>
</comment>
<proteinExistence type="predicted"/>
<evidence type="ECO:0000313" key="1">
    <source>
        <dbReference type="EMBL" id="RKR84117.1"/>
    </source>
</evidence>
<dbReference type="Proteomes" id="UP000268007">
    <property type="component" value="Unassembled WGS sequence"/>
</dbReference>
<reference evidence="1 2" key="1">
    <citation type="submission" date="2018-10" db="EMBL/GenBank/DDBJ databases">
        <title>Genomic Encyclopedia of Archaeal and Bacterial Type Strains, Phase II (KMG-II): from individual species to whole genera.</title>
        <authorList>
            <person name="Goeker M."/>
        </authorList>
    </citation>
    <scope>NUCLEOTIDE SEQUENCE [LARGE SCALE GENOMIC DNA]</scope>
    <source>
        <strain evidence="1 2">DSM 18602</strain>
    </source>
</reference>
<dbReference type="EMBL" id="RBKU01000001">
    <property type="protein sequence ID" value="RKR84117.1"/>
    <property type="molecule type" value="Genomic_DNA"/>
</dbReference>